<reference evidence="5 6" key="1">
    <citation type="journal article" date="2016" name="Genome Biol. Evol.">
        <title>Divergent and convergent evolution of fungal pathogenicity.</title>
        <authorList>
            <person name="Shang Y."/>
            <person name="Xiao G."/>
            <person name="Zheng P."/>
            <person name="Cen K."/>
            <person name="Zhan S."/>
            <person name="Wang C."/>
        </authorList>
    </citation>
    <scope>NUCLEOTIDE SEQUENCE [LARGE SCALE GENOMIC DNA]</scope>
    <source>
        <strain evidence="5 6">RCEF 3172</strain>
    </source>
</reference>
<gene>
    <name evidence="5" type="ORF">BBO_00283</name>
</gene>
<dbReference type="AlphaFoldDB" id="A0A167L047"/>
<dbReference type="GO" id="GO:0016197">
    <property type="term" value="P:endosomal transport"/>
    <property type="evidence" value="ECO:0007669"/>
    <property type="project" value="TreeGrafter"/>
</dbReference>
<dbReference type="EMBL" id="AZHA01000001">
    <property type="protein sequence ID" value="OAA52442.1"/>
    <property type="molecule type" value="Genomic_DNA"/>
</dbReference>
<dbReference type="PANTHER" id="PTHR13073">
    <property type="entry name" value="BLOC-1 COMPLEX SUBUNIT 1"/>
    <property type="match status" value="1"/>
</dbReference>
<feature type="region of interest" description="Disordered" evidence="4">
    <location>
        <begin position="219"/>
        <end position="323"/>
    </location>
</feature>
<dbReference type="InterPro" id="IPR009395">
    <property type="entry name" value="BLOC1S1"/>
</dbReference>
<comment type="similarity">
    <text evidence="1">Belongs to the BLOC1S1 family.</text>
</comment>
<keyword evidence="6" id="KW-1185">Reference proteome</keyword>
<evidence type="ECO:0000256" key="1">
    <source>
        <dbReference type="ARBA" id="ARBA00007133"/>
    </source>
</evidence>
<evidence type="ECO:0000313" key="6">
    <source>
        <dbReference type="Proteomes" id="UP000076863"/>
    </source>
</evidence>
<dbReference type="Proteomes" id="UP000076863">
    <property type="component" value="Unassembled WGS sequence"/>
</dbReference>
<evidence type="ECO:0000256" key="3">
    <source>
        <dbReference type="SAM" id="Coils"/>
    </source>
</evidence>
<keyword evidence="3" id="KW-0175">Coiled coil</keyword>
<evidence type="ECO:0000313" key="5">
    <source>
        <dbReference type="EMBL" id="OAA52442.1"/>
    </source>
</evidence>
<dbReference type="OrthoDB" id="20018at2759"/>
<proteinExistence type="inferred from homology"/>
<name>A0A167L047_9HYPO</name>
<dbReference type="Pfam" id="PF06320">
    <property type="entry name" value="GCN5L1"/>
    <property type="match status" value="1"/>
</dbReference>
<feature type="compositionally biased region" description="Low complexity" evidence="4">
    <location>
        <begin position="237"/>
        <end position="246"/>
    </location>
</feature>
<protein>
    <recommendedName>
        <fullName evidence="2">Biogenesis of lysosome-related organelles complex 1 subunit 1</fullName>
    </recommendedName>
</protein>
<feature type="compositionally biased region" description="Low complexity" evidence="4">
    <location>
        <begin position="27"/>
        <end position="68"/>
    </location>
</feature>
<dbReference type="PANTHER" id="PTHR13073:SF0">
    <property type="entry name" value="BIOGENESIS OF LYSOSOME-RELATED ORGANELLES COMPLEX 1 SUBUNIT 1"/>
    <property type="match status" value="1"/>
</dbReference>
<feature type="compositionally biased region" description="Low complexity" evidence="4">
    <location>
        <begin position="95"/>
        <end position="114"/>
    </location>
</feature>
<organism evidence="5 6">
    <name type="scientific">Beauveria brongniartii RCEF 3172</name>
    <dbReference type="NCBI Taxonomy" id="1081107"/>
    <lineage>
        <taxon>Eukaryota</taxon>
        <taxon>Fungi</taxon>
        <taxon>Dikarya</taxon>
        <taxon>Ascomycota</taxon>
        <taxon>Pezizomycotina</taxon>
        <taxon>Sordariomycetes</taxon>
        <taxon>Hypocreomycetidae</taxon>
        <taxon>Hypocreales</taxon>
        <taxon>Cordycipitaceae</taxon>
        <taxon>Beauveria</taxon>
        <taxon>Beauveria brongniartii</taxon>
    </lineage>
</organism>
<feature type="region of interest" description="Disordered" evidence="4">
    <location>
        <begin position="1"/>
        <end position="114"/>
    </location>
</feature>
<accession>A0A167L047</accession>
<feature type="compositionally biased region" description="Basic and acidic residues" evidence="4">
    <location>
        <begin position="266"/>
        <end position="279"/>
    </location>
</feature>
<dbReference type="GO" id="GO:0031083">
    <property type="term" value="C:BLOC-1 complex"/>
    <property type="evidence" value="ECO:0007669"/>
    <property type="project" value="InterPro"/>
</dbReference>
<sequence length="323" mass="33891">MSEVRALPGTIATTEQQQQQPQPPQYPHQALPQVAMSASGASNTSTGSSRRAVASSGSSSSHSASRVTPATTSSVRNPAVAFHQPHPAAAPPQPQQQQQQQQQQHATPPSPLLATLPSAETQRHIAEARAAVVASMGNMLDTELQGRAQMLHDNAGALDRQERDVLAATEALRRERERLAREADGAARRLKEVGNVQNWAEVLERGFLVLEETVRLANRRRGGGDDGSRSGSGSGSGSECSCSDCGRTLDGEQPAGGGEEMDEVDGEGRSDQGKGKAEEIDVAMNGLEVTSDASRSLFDGESSTVDGTGKAKNSETASLSTTC</sequence>
<feature type="compositionally biased region" description="Polar residues" evidence="4">
    <location>
        <begin position="314"/>
        <end position="323"/>
    </location>
</feature>
<evidence type="ECO:0000256" key="2">
    <source>
        <dbReference type="ARBA" id="ARBA00019577"/>
    </source>
</evidence>
<feature type="coiled-coil region" evidence="3">
    <location>
        <begin position="158"/>
        <end position="189"/>
    </location>
</feature>
<comment type="caution">
    <text evidence="5">The sequence shown here is derived from an EMBL/GenBank/DDBJ whole genome shotgun (WGS) entry which is preliminary data.</text>
</comment>
<evidence type="ECO:0000256" key="4">
    <source>
        <dbReference type="SAM" id="MobiDB-lite"/>
    </source>
</evidence>